<dbReference type="GO" id="GO:0006890">
    <property type="term" value="P:retrograde vesicle-mediated transport, Golgi to endoplasmic reticulum"/>
    <property type="evidence" value="ECO:0007669"/>
    <property type="project" value="TreeGrafter"/>
</dbReference>
<dbReference type="Pfam" id="PF00400">
    <property type="entry name" value="WD40"/>
    <property type="match status" value="7"/>
</dbReference>
<dbReference type="PROSITE" id="PS50294">
    <property type="entry name" value="WD_REPEATS_REGION"/>
    <property type="match status" value="4"/>
</dbReference>
<keyword evidence="3" id="KW-0677">Repeat</keyword>
<dbReference type="SUPFAM" id="SSF50978">
    <property type="entry name" value="WD40 repeat-like"/>
    <property type="match status" value="2"/>
</dbReference>
<evidence type="ECO:0000313" key="11">
    <source>
        <dbReference type="Proteomes" id="UP000604825"/>
    </source>
</evidence>
<dbReference type="InterPro" id="IPR013783">
    <property type="entry name" value="Ig-like_fold"/>
</dbReference>
<dbReference type="PROSITE" id="PS00678">
    <property type="entry name" value="WD_REPEATS_1"/>
    <property type="match status" value="1"/>
</dbReference>
<feature type="repeat" description="WD" evidence="7">
    <location>
        <begin position="546"/>
        <end position="578"/>
    </location>
</feature>
<feature type="domain" description="MSP" evidence="9">
    <location>
        <begin position="323"/>
        <end position="391"/>
    </location>
</feature>
<evidence type="ECO:0000256" key="2">
    <source>
        <dbReference type="ARBA" id="ARBA00022574"/>
    </source>
</evidence>
<feature type="repeat" description="WD" evidence="7">
    <location>
        <begin position="590"/>
        <end position="632"/>
    </location>
</feature>
<gene>
    <name evidence="10" type="ORF">NCGR_LOCUS40848</name>
</gene>
<dbReference type="InterPro" id="IPR036322">
    <property type="entry name" value="WD40_repeat_dom_sf"/>
</dbReference>
<evidence type="ECO:0000259" key="9">
    <source>
        <dbReference type="Pfam" id="PF00635"/>
    </source>
</evidence>
<dbReference type="Gene3D" id="2.60.40.10">
    <property type="entry name" value="Immunoglobulins"/>
    <property type="match status" value="1"/>
</dbReference>
<dbReference type="OrthoDB" id="606652at2759"/>
<dbReference type="InterPro" id="IPR020472">
    <property type="entry name" value="WD40_PAC1"/>
</dbReference>
<evidence type="ECO:0000256" key="8">
    <source>
        <dbReference type="SAM" id="MobiDB-lite"/>
    </source>
</evidence>
<dbReference type="Pfam" id="PF00635">
    <property type="entry name" value="Motile_Sperm"/>
    <property type="match status" value="1"/>
</dbReference>
<comment type="function">
    <text evidence="5">The coatomer is a cytosolic protein complex that binds to dilysine motifs and reversibly associates with Golgi non-clathrin-coated vesicles, which further mediate biosynthetic protein transport from the ER, via the Golgi up to the trans Golgi network. Coatomer complex is required for budding from Golgi membranes, and is essential for the retrograde Golgi-to-ER transport of dilysine-tagged proteins.</text>
</comment>
<keyword evidence="4" id="KW-0968">Cytoplasmic vesicle</keyword>
<feature type="region of interest" description="Disordered" evidence="8">
    <location>
        <begin position="223"/>
        <end position="247"/>
    </location>
</feature>
<dbReference type="SUPFAM" id="SSF49354">
    <property type="entry name" value="PapD-like"/>
    <property type="match status" value="1"/>
</dbReference>
<feature type="repeat" description="WD" evidence="7">
    <location>
        <begin position="652"/>
        <end position="676"/>
    </location>
</feature>
<dbReference type="PROSITE" id="PS50082">
    <property type="entry name" value="WD_REPEATS_2"/>
    <property type="match status" value="5"/>
</dbReference>
<name>A0A811QIJ9_9POAL</name>
<sequence>MRQLTYFEAHVHGIKDLAVHPTESYVLSASEGNVKLWDWEKGWECTRIFKFVDFRYVYGVTLLNIKETDTFAVRGDGGIIKICSLRSSEFILSEYKDPGFITCFDHFANGDQQYLITGDSAGTVKIWSMHTQNLVETVKDAHFRSVDAICSDPEHAVLVTGSFDGTVCLWNPNTLRPERTFNFGLGDVTDVKVCTDSSRRVVIAHENGLAMIEMDGNDPVVANTGSSSKVENDLVGSRKRKRPEHDRAEIKNEENDFVVSVMDTGNGAKQTQGIGLRDEEIHSVTDTGNVAEQMQGNGQTDEEMNSVSSKLLGVYPGKLQLPFKANQLTSCSLKLTNTTDDHVAVRLLTKCPKRYIAKMPLCCIVPPKCIYTLIVTVSDQKKRSQLSSDEFLTLESTICLEQDIVGLQNANLNSEAIEFSKFFKQAKDMAADKVYELKLSVVSNPLKETTSVKQQPEVEVVSNRKFSHVLSLDAHPTEPWILTTNQAGEVAIWDYQVQAIAKSFDFTRRPVYSAKFIAREEWIVAGDGYGMIYVYNYHTKKKVTSIEAHDSDITSLDVHPTDPLVLSSSEDHLIKLWNWRKKNWKCIRTFEGHSNRVKHVNFNPMDTNSFATASLDHTIKIWNISSPESKITMSDHPDGLLCVHSYTIDMRQYLIAGSWDGTAQIWDMETGRLVQTLKGHVRHISCVYHHPELPVVITGSHDGTVRLWNSTTYRLESIVGINLGVVHALGYIKDLRRIVVGCDQGIAIMGLNYS</sequence>
<keyword evidence="2 7" id="KW-0853">WD repeat</keyword>
<dbReference type="PRINTS" id="PR00320">
    <property type="entry name" value="GPROTEINBRPT"/>
</dbReference>
<dbReference type="AlphaFoldDB" id="A0A811QIJ9"/>
<keyword evidence="11" id="KW-1185">Reference proteome</keyword>
<reference evidence="10" key="1">
    <citation type="submission" date="2020-10" db="EMBL/GenBank/DDBJ databases">
        <authorList>
            <person name="Han B."/>
            <person name="Lu T."/>
            <person name="Zhao Q."/>
            <person name="Huang X."/>
            <person name="Zhao Y."/>
        </authorList>
    </citation>
    <scope>NUCLEOTIDE SEQUENCE</scope>
</reference>
<dbReference type="FunFam" id="2.130.10.10:FF:000016">
    <property type="entry name" value="Coatomer alpha subunit, putative"/>
    <property type="match status" value="1"/>
</dbReference>
<dbReference type="GO" id="GO:0030126">
    <property type="term" value="C:COPI vesicle coat"/>
    <property type="evidence" value="ECO:0007669"/>
    <property type="project" value="TreeGrafter"/>
</dbReference>
<dbReference type="GO" id="GO:0006888">
    <property type="term" value="P:endoplasmic reticulum to Golgi vesicle-mediated transport"/>
    <property type="evidence" value="ECO:0007669"/>
    <property type="project" value="TreeGrafter"/>
</dbReference>
<feature type="repeat" description="WD" evidence="7">
    <location>
        <begin position="677"/>
        <end position="709"/>
    </location>
</feature>
<evidence type="ECO:0000313" key="10">
    <source>
        <dbReference type="EMBL" id="CAD6257363.1"/>
    </source>
</evidence>
<dbReference type="InterPro" id="IPR015943">
    <property type="entry name" value="WD40/YVTN_repeat-like_dom_sf"/>
</dbReference>
<dbReference type="SMART" id="SM00320">
    <property type="entry name" value="WD40"/>
    <property type="match status" value="10"/>
</dbReference>
<feature type="repeat" description="WD" evidence="7">
    <location>
        <begin position="139"/>
        <end position="180"/>
    </location>
</feature>
<evidence type="ECO:0000256" key="3">
    <source>
        <dbReference type="ARBA" id="ARBA00022737"/>
    </source>
</evidence>
<evidence type="ECO:0000256" key="7">
    <source>
        <dbReference type="PROSITE-ProRule" id="PRU00221"/>
    </source>
</evidence>
<evidence type="ECO:0000256" key="5">
    <source>
        <dbReference type="ARBA" id="ARBA00025536"/>
    </source>
</evidence>
<dbReference type="GO" id="GO:0006886">
    <property type="term" value="P:intracellular protein transport"/>
    <property type="evidence" value="ECO:0007669"/>
    <property type="project" value="TreeGrafter"/>
</dbReference>
<dbReference type="InterPro" id="IPR001680">
    <property type="entry name" value="WD40_rpt"/>
</dbReference>
<dbReference type="PANTHER" id="PTHR19876">
    <property type="entry name" value="COATOMER"/>
    <property type="match status" value="1"/>
</dbReference>
<dbReference type="Gene3D" id="2.130.10.10">
    <property type="entry name" value="YVTN repeat-like/Quinoprotein amine dehydrogenase"/>
    <property type="match status" value="2"/>
</dbReference>
<dbReference type="GO" id="GO:0006891">
    <property type="term" value="P:intra-Golgi vesicle-mediated transport"/>
    <property type="evidence" value="ECO:0007669"/>
    <property type="project" value="TreeGrafter"/>
</dbReference>
<accession>A0A811QIJ9</accession>
<dbReference type="InterPro" id="IPR019775">
    <property type="entry name" value="WD40_repeat_CS"/>
</dbReference>
<dbReference type="InterPro" id="IPR000535">
    <property type="entry name" value="MSP_dom"/>
</dbReference>
<organism evidence="10 11">
    <name type="scientific">Miscanthus lutarioriparius</name>
    <dbReference type="NCBI Taxonomy" id="422564"/>
    <lineage>
        <taxon>Eukaryota</taxon>
        <taxon>Viridiplantae</taxon>
        <taxon>Streptophyta</taxon>
        <taxon>Embryophyta</taxon>
        <taxon>Tracheophyta</taxon>
        <taxon>Spermatophyta</taxon>
        <taxon>Magnoliopsida</taxon>
        <taxon>Liliopsida</taxon>
        <taxon>Poales</taxon>
        <taxon>Poaceae</taxon>
        <taxon>PACMAD clade</taxon>
        <taxon>Panicoideae</taxon>
        <taxon>Andropogonodae</taxon>
        <taxon>Andropogoneae</taxon>
        <taxon>Saccharinae</taxon>
        <taxon>Miscanthus</taxon>
    </lineage>
</organism>
<protein>
    <recommendedName>
        <fullName evidence="6">Beta'-coat protein</fullName>
    </recommendedName>
</protein>
<dbReference type="InterPro" id="IPR008962">
    <property type="entry name" value="PapD-like_sf"/>
</dbReference>
<comment type="caution">
    <text evidence="10">The sequence shown here is derived from an EMBL/GenBank/DDBJ whole genome shotgun (WGS) entry which is preliminary data.</text>
</comment>
<dbReference type="EMBL" id="CAJGYO010000010">
    <property type="protein sequence ID" value="CAD6257363.1"/>
    <property type="molecule type" value="Genomic_DNA"/>
</dbReference>
<evidence type="ECO:0000256" key="4">
    <source>
        <dbReference type="ARBA" id="ARBA00023329"/>
    </source>
</evidence>
<proteinExistence type="predicted"/>
<dbReference type="PANTHER" id="PTHR19876:SF68">
    <property type="entry name" value="COATOMER SUBUNIT BETA'-2"/>
    <property type="match status" value="1"/>
</dbReference>
<comment type="subcellular location">
    <subcellularLocation>
        <location evidence="1">Cytoplasmic vesicle membrane</location>
    </subcellularLocation>
</comment>
<dbReference type="CDD" id="cd00200">
    <property type="entry name" value="WD40"/>
    <property type="match status" value="1"/>
</dbReference>
<evidence type="ECO:0000256" key="6">
    <source>
        <dbReference type="ARBA" id="ARBA00032920"/>
    </source>
</evidence>
<dbReference type="Proteomes" id="UP000604825">
    <property type="component" value="Unassembled WGS sequence"/>
</dbReference>
<dbReference type="InterPro" id="IPR050844">
    <property type="entry name" value="Coatomer_complex_subunit"/>
</dbReference>
<evidence type="ECO:0000256" key="1">
    <source>
        <dbReference type="ARBA" id="ARBA00004156"/>
    </source>
</evidence>